<organism evidence="1 2">
    <name type="scientific">Bugula neritina</name>
    <name type="common">Brown bryozoan</name>
    <name type="synonym">Sertularia neritina</name>
    <dbReference type="NCBI Taxonomy" id="10212"/>
    <lineage>
        <taxon>Eukaryota</taxon>
        <taxon>Metazoa</taxon>
        <taxon>Spiralia</taxon>
        <taxon>Lophotrochozoa</taxon>
        <taxon>Bryozoa</taxon>
        <taxon>Gymnolaemata</taxon>
        <taxon>Cheilostomatida</taxon>
        <taxon>Flustrina</taxon>
        <taxon>Buguloidea</taxon>
        <taxon>Bugulidae</taxon>
        <taxon>Bugula</taxon>
    </lineage>
</organism>
<dbReference type="AlphaFoldDB" id="A0A7J7IXC3"/>
<gene>
    <name evidence="1" type="ORF">EB796_023210</name>
</gene>
<name>A0A7J7IXC3_BUGNE</name>
<reference evidence="1" key="1">
    <citation type="submission" date="2020-06" db="EMBL/GenBank/DDBJ databases">
        <title>Draft genome of Bugula neritina, a colonial animal packing powerful symbionts and potential medicines.</title>
        <authorList>
            <person name="Rayko M."/>
        </authorList>
    </citation>
    <scope>NUCLEOTIDE SEQUENCE [LARGE SCALE GENOMIC DNA]</scope>
    <source>
        <strain evidence="1">Kwan_BN1</strain>
    </source>
</reference>
<protein>
    <submittedName>
        <fullName evidence="1">Uncharacterized protein</fullName>
    </submittedName>
</protein>
<keyword evidence="2" id="KW-1185">Reference proteome</keyword>
<dbReference type="Proteomes" id="UP000593567">
    <property type="component" value="Unassembled WGS sequence"/>
</dbReference>
<comment type="caution">
    <text evidence="1">The sequence shown here is derived from an EMBL/GenBank/DDBJ whole genome shotgun (WGS) entry which is preliminary data.</text>
</comment>
<evidence type="ECO:0000313" key="1">
    <source>
        <dbReference type="EMBL" id="KAF6018475.1"/>
    </source>
</evidence>
<proteinExistence type="predicted"/>
<evidence type="ECO:0000313" key="2">
    <source>
        <dbReference type="Proteomes" id="UP000593567"/>
    </source>
</evidence>
<dbReference type="EMBL" id="VXIV02003306">
    <property type="protein sequence ID" value="KAF6018475.1"/>
    <property type="molecule type" value="Genomic_DNA"/>
</dbReference>
<accession>A0A7J7IXC3</accession>
<sequence>MTTSTHLLCPKFTVSQCEQNITLIGDKCYEGGFGQIHPCFDICNNLPSDPGDESGLDMCNALCPVSSVLGAGLLSRSSALVLYCMVLPKRLLLLP</sequence>